<dbReference type="Pfam" id="PF02597">
    <property type="entry name" value="ThiS"/>
    <property type="match status" value="1"/>
</dbReference>
<gene>
    <name evidence="1" type="primary">thiS</name>
    <name evidence="1" type="ORF">VJ786_03105</name>
</gene>
<dbReference type="InterPro" id="IPR012675">
    <property type="entry name" value="Beta-grasp_dom_sf"/>
</dbReference>
<dbReference type="PANTHER" id="PTHR34472:SF1">
    <property type="entry name" value="SULFUR CARRIER PROTEIN THIS"/>
    <property type="match status" value="1"/>
</dbReference>
<keyword evidence="2" id="KW-1185">Reference proteome</keyword>
<reference evidence="1 2" key="1">
    <citation type="submission" date="2024-01" db="EMBL/GenBank/DDBJ databases">
        <title>Sphingobacterium tenebrionis sp. nov., a novel endophyte isolated from tenebrio molitor intestines.</title>
        <authorList>
            <person name="Zhang C."/>
        </authorList>
    </citation>
    <scope>NUCLEOTIDE SEQUENCE [LARGE SCALE GENOMIC DNA]</scope>
    <source>
        <strain evidence="1 2">PU5-4</strain>
    </source>
</reference>
<dbReference type="EMBL" id="JAYLLN010000004">
    <property type="protein sequence ID" value="MEI5983885.1"/>
    <property type="molecule type" value="Genomic_DNA"/>
</dbReference>
<proteinExistence type="predicted"/>
<evidence type="ECO:0000313" key="1">
    <source>
        <dbReference type="EMBL" id="MEI5983885.1"/>
    </source>
</evidence>
<dbReference type="NCBIfam" id="TIGR01683">
    <property type="entry name" value="thiS"/>
    <property type="match status" value="1"/>
</dbReference>
<dbReference type="InterPro" id="IPR016155">
    <property type="entry name" value="Mopterin_synth/thiamin_S_b"/>
</dbReference>
<dbReference type="InterPro" id="IPR010035">
    <property type="entry name" value="Thi_S"/>
</dbReference>
<dbReference type="Proteomes" id="UP001363035">
    <property type="component" value="Unassembled WGS sequence"/>
</dbReference>
<name>A0ABU8I3A0_9SPHI</name>
<dbReference type="SUPFAM" id="SSF54285">
    <property type="entry name" value="MoaD/ThiS"/>
    <property type="match status" value="1"/>
</dbReference>
<evidence type="ECO:0000313" key="2">
    <source>
        <dbReference type="Proteomes" id="UP001363035"/>
    </source>
</evidence>
<accession>A0ABU8I3A0</accession>
<dbReference type="Gene3D" id="3.10.20.30">
    <property type="match status" value="1"/>
</dbReference>
<comment type="caution">
    <text evidence="1">The sequence shown here is derived from an EMBL/GenBank/DDBJ whole genome shotgun (WGS) entry which is preliminary data.</text>
</comment>
<dbReference type="CDD" id="cd00565">
    <property type="entry name" value="Ubl_ThiS"/>
    <property type="match status" value="1"/>
</dbReference>
<sequence length="68" mass="7588">MEISINQEKIHFEIAPASIQELLEQHYPTLTSGFAIALNQQVVPRDLWKSTPIQSQDQILIISATQGG</sequence>
<protein>
    <submittedName>
        <fullName evidence="1">Sulfur carrier protein ThiS</fullName>
    </submittedName>
</protein>
<dbReference type="RefSeq" id="WP_099366213.1">
    <property type="nucleotide sequence ID" value="NZ_JAYLLN010000004.1"/>
</dbReference>
<organism evidence="1 2">
    <name type="scientific">Sphingobacterium tenebrionis</name>
    <dbReference type="NCBI Taxonomy" id="3111775"/>
    <lineage>
        <taxon>Bacteria</taxon>
        <taxon>Pseudomonadati</taxon>
        <taxon>Bacteroidota</taxon>
        <taxon>Sphingobacteriia</taxon>
        <taxon>Sphingobacteriales</taxon>
        <taxon>Sphingobacteriaceae</taxon>
        <taxon>Sphingobacterium</taxon>
    </lineage>
</organism>
<dbReference type="InterPro" id="IPR003749">
    <property type="entry name" value="ThiS/MoaD-like"/>
</dbReference>
<dbReference type="PANTHER" id="PTHR34472">
    <property type="entry name" value="SULFUR CARRIER PROTEIN THIS"/>
    <property type="match status" value="1"/>
</dbReference>